<dbReference type="PROSITE" id="PS51819">
    <property type="entry name" value="VOC"/>
    <property type="match status" value="2"/>
</dbReference>
<feature type="domain" description="VOC" evidence="1">
    <location>
        <begin position="141"/>
        <end position="256"/>
    </location>
</feature>
<comment type="caution">
    <text evidence="2">The sequence shown here is derived from an EMBL/GenBank/DDBJ whole genome shotgun (WGS) entry which is preliminary data.</text>
</comment>
<gene>
    <name evidence="2" type="ORF">HNR21_004528</name>
</gene>
<name>A0A7W3N155_9ACTN</name>
<evidence type="ECO:0000313" key="3">
    <source>
        <dbReference type="Proteomes" id="UP000539313"/>
    </source>
</evidence>
<dbReference type="Gene3D" id="3.10.180.10">
    <property type="entry name" value="2,3-Dihydroxybiphenyl 1,2-Dioxygenase, domain 1"/>
    <property type="match status" value="2"/>
</dbReference>
<protein>
    <submittedName>
        <fullName evidence="2">Putative enzyme related to lactoylglutathione lyase</fullName>
    </submittedName>
</protein>
<dbReference type="InterPro" id="IPR052164">
    <property type="entry name" value="Anthracycline_SecMetBiosynth"/>
</dbReference>
<dbReference type="SUPFAM" id="SSF54593">
    <property type="entry name" value="Glyoxalase/Bleomycin resistance protein/Dihydroxybiphenyl dioxygenase"/>
    <property type="match status" value="2"/>
</dbReference>
<dbReference type="EMBL" id="JACJII010000001">
    <property type="protein sequence ID" value="MBA9005646.1"/>
    <property type="molecule type" value="Genomic_DNA"/>
</dbReference>
<evidence type="ECO:0000259" key="1">
    <source>
        <dbReference type="PROSITE" id="PS51819"/>
    </source>
</evidence>
<dbReference type="PANTHER" id="PTHR33993:SF10">
    <property type="entry name" value="CONSERVED PROTEIN"/>
    <property type="match status" value="1"/>
</dbReference>
<dbReference type="RefSeq" id="WP_182706762.1">
    <property type="nucleotide sequence ID" value="NZ_JACJII010000001.1"/>
</dbReference>
<reference evidence="2 3" key="1">
    <citation type="submission" date="2020-08" db="EMBL/GenBank/DDBJ databases">
        <title>Sequencing the genomes of 1000 actinobacteria strains.</title>
        <authorList>
            <person name="Klenk H.-P."/>
        </authorList>
    </citation>
    <scope>NUCLEOTIDE SEQUENCE [LARGE SCALE GENOMIC DNA]</scope>
    <source>
        <strain evidence="2 3">DSM 45823</strain>
    </source>
</reference>
<accession>A0A7W3N155</accession>
<dbReference type="CDD" id="cd07247">
    <property type="entry name" value="SgaA_N_like"/>
    <property type="match status" value="2"/>
</dbReference>
<dbReference type="Pfam" id="PF00903">
    <property type="entry name" value="Glyoxalase"/>
    <property type="match status" value="2"/>
</dbReference>
<dbReference type="PANTHER" id="PTHR33993">
    <property type="entry name" value="GLYOXALASE-RELATED"/>
    <property type="match status" value="1"/>
</dbReference>
<dbReference type="InterPro" id="IPR029068">
    <property type="entry name" value="Glyas_Bleomycin-R_OHBP_Dase"/>
</dbReference>
<organism evidence="2 3">
    <name type="scientific">Thermomonospora cellulosilytica</name>
    <dbReference type="NCBI Taxonomy" id="1411118"/>
    <lineage>
        <taxon>Bacteria</taxon>
        <taxon>Bacillati</taxon>
        <taxon>Actinomycetota</taxon>
        <taxon>Actinomycetes</taxon>
        <taxon>Streptosporangiales</taxon>
        <taxon>Thermomonosporaceae</taxon>
        <taxon>Thermomonospora</taxon>
    </lineage>
</organism>
<dbReference type="GO" id="GO:0016829">
    <property type="term" value="F:lyase activity"/>
    <property type="evidence" value="ECO:0007669"/>
    <property type="project" value="UniProtKB-KW"/>
</dbReference>
<dbReference type="InterPro" id="IPR037523">
    <property type="entry name" value="VOC_core"/>
</dbReference>
<feature type="domain" description="VOC" evidence="1">
    <location>
        <begin position="11"/>
        <end position="127"/>
    </location>
</feature>
<sequence length="258" mass="27853">MAEKTSYAPGEPCWVELASPDVEAAEVFYGGLFGWDCASPGPQYGGYTTFTLGGTPGTEVAGLLKAADPAQPSDWICYFSVADAGATAELVRAAGGRVRVPPMDVMDLGRMAVFTDALGAGFGVWEPAAFAGARRVDEPGTLLWTELACRDVETARTFYRTVFGWEFTEEQEGGFSYTEWLLEGRSVAGMVRMDHRWPDDATPYWIPYFAVDNCDATADKGRALGGSVRVPPTDIPPGRFALMADPCGAHFMVFTPKD</sequence>
<evidence type="ECO:0000313" key="2">
    <source>
        <dbReference type="EMBL" id="MBA9005646.1"/>
    </source>
</evidence>
<keyword evidence="2" id="KW-0456">Lyase</keyword>
<keyword evidence="3" id="KW-1185">Reference proteome</keyword>
<proteinExistence type="predicted"/>
<dbReference type="AlphaFoldDB" id="A0A7W3N155"/>
<dbReference type="Proteomes" id="UP000539313">
    <property type="component" value="Unassembled WGS sequence"/>
</dbReference>
<dbReference type="InterPro" id="IPR004360">
    <property type="entry name" value="Glyas_Fos-R_dOase_dom"/>
</dbReference>